<accession>A0ABR4XSU8</accession>
<proteinExistence type="predicted"/>
<dbReference type="SMART" id="SM00966">
    <property type="entry name" value="SpoVT_AbrB"/>
    <property type="match status" value="1"/>
</dbReference>
<evidence type="ECO:0000259" key="1">
    <source>
        <dbReference type="SMART" id="SM00966"/>
    </source>
</evidence>
<dbReference type="EMBL" id="AXCV01000012">
    <property type="protein sequence ID" value="KGO32503.1"/>
    <property type="molecule type" value="Genomic_DNA"/>
</dbReference>
<dbReference type="Gene3D" id="2.10.260.10">
    <property type="match status" value="1"/>
</dbReference>
<dbReference type="Pfam" id="PF15937">
    <property type="entry name" value="PrlF_antitoxin"/>
    <property type="match status" value="1"/>
</dbReference>
<dbReference type="InterPro" id="IPR007159">
    <property type="entry name" value="SpoVT-AbrB_dom"/>
</dbReference>
<organism evidence="2 3">
    <name type="scientific">Oenococcus alcoholitolerans</name>
    <dbReference type="NCBI Taxonomy" id="931074"/>
    <lineage>
        <taxon>Bacteria</taxon>
        <taxon>Bacillati</taxon>
        <taxon>Bacillota</taxon>
        <taxon>Bacilli</taxon>
        <taxon>Lactobacillales</taxon>
        <taxon>Lactobacillaceae</taxon>
        <taxon>Oenococcus</taxon>
    </lineage>
</organism>
<feature type="domain" description="SpoVT-AbrB" evidence="1">
    <location>
        <begin position="11"/>
        <end position="57"/>
    </location>
</feature>
<comment type="caution">
    <text evidence="2">The sequence shown here is derived from an EMBL/GenBank/DDBJ whole genome shotgun (WGS) entry which is preliminary data.</text>
</comment>
<dbReference type="SUPFAM" id="SSF89447">
    <property type="entry name" value="AbrB/MazE/MraZ-like"/>
    <property type="match status" value="1"/>
</dbReference>
<name>A0ABR4XSU8_9LACO</name>
<gene>
    <name evidence="2" type="ORF">Q757_00670</name>
</gene>
<protein>
    <submittedName>
        <fullName evidence="2">AbrB family transcriptional regulator</fullName>
    </submittedName>
</protein>
<sequence>MSVSNVTKVSSKITSKNQVTIPKTVRDFLEAGSSDIIEWQIEPNGKVMVAKSKPDLWQIVDEQEKKFGNLSTTEVDWGKDVESEDFDQ</sequence>
<dbReference type="InterPro" id="IPR031848">
    <property type="entry name" value="PrlF_antitoxin"/>
</dbReference>
<evidence type="ECO:0000313" key="2">
    <source>
        <dbReference type="EMBL" id="KGO32503.1"/>
    </source>
</evidence>
<dbReference type="InterPro" id="IPR037914">
    <property type="entry name" value="SpoVT-AbrB_sf"/>
</dbReference>
<dbReference type="Proteomes" id="UP000030023">
    <property type="component" value="Unassembled WGS sequence"/>
</dbReference>
<keyword evidence="3" id="KW-1185">Reference proteome</keyword>
<evidence type="ECO:0000313" key="3">
    <source>
        <dbReference type="Proteomes" id="UP000030023"/>
    </source>
</evidence>
<reference evidence="2 3" key="1">
    <citation type="journal article" date="2014" name="Antonie Van Leeuwenhoek">
        <title>Oenococcus alcoholitolerans sp. nov., a lactic acid bacteria isolated from cachaca and ethanol fermentation processes.</title>
        <authorList>
            <person name="Badotti F."/>
            <person name="Moreira A.P."/>
            <person name="Tonon L.A."/>
            <person name="de Lucena B.T."/>
            <person name="Gomes Fde C."/>
            <person name="Kruger R."/>
            <person name="Thompson C.C."/>
            <person name="de Morais M.A.Jr."/>
            <person name="Rosa C.A."/>
            <person name="Thompson F.L."/>
        </authorList>
    </citation>
    <scope>NUCLEOTIDE SEQUENCE [LARGE SCALE GENOMIC DNA]</scope>
    <source>
        <strain evidence="2 3">UFRJ-M7.2.18</strain>
    </source>
</reference>